<feature type="domain" description="Nudix hydrolase" evidence="1">
    <location>
        <begin position="175"/>
        <end position="324"/>
    </location>
</feature>
<dbReference type="SUPFAM" id="SSF55811">
    <property type="entry name" value="Nudix"/>
    <property type="match status" value="1"/>
</dbReference>
<reference evidence="2" key="1">
    <citation type="submission" date="2023-03" db="EMBL/GenBank/DDBJ databases">
        <title>Massive genome expansion in bonnet fungi (Mycena s.s.) driven by repeated elements and novel gene families across ecological guilds.</title>
        <authorList>
            <consortium name="Lawrence Berkeley National Laboratory"/>
            <person name="Harder C.B."/>
            <person name="Miyauchi S."/>
            <person name="Viragh M."/>
            <person name="Kuo A."/>
            <person name="Thoen E."/>
            <person name="Andreopoulos B."/>
            <person name="Lu D."/>
            <person name="Skrede I."/>
            <person name="Drula E."/>
            <person name="Henrissat B."/>
            <person name="Morin E."/>
            <person name="Kohler A."/>
            <person name="Barry K."/>
            <person name="LaButti K."/>
            <person name="Morin E."/>
            <person name="Salamov A."/>
            <person name="Lipzen A."/>
            <person name="Mereny Z."/>
            <person name="Hegedus B."/>
            <person name="Baldrian P."/>
            <person name="Stursova M."/>
            <person name="Weitz H."/>
            <person name="Taylor A."/>
            <person name="Grigoriev I.V."/>
            <person name="Nagy L.G."/>
            <person name="Martin F."/>
            <person name="Kauserud H."/>
        </authorList>
    </citation>
    <scope>NUCLEOTIDE SEQUENCE</scope>
    <source>
        <strain evidence="2">CBHHK200</strain>
    </source>
</reference>
<dbReference type="Gene3D" id="3.90.79.10">
    <property type="entry name" value="Nucleoside Triphosphate Pyrophosphohydrolase"/>
    <property type="match status" value="1"/>
</dbReference>
<dbReference type="Proteomes" id="UP001218188">
    <property type="component" value="Unassembled WGS sequence"/>
</dbReference>
<keyword evidence="2" id="KW-0378">Hydrolase</keyword>
<dbReference type="FunFam" id="3.90.79.10:FF:000019">
    <property type="entry name" value="Thiamin pyrophosphokinase, putative"/>
    <property type="match status" value="1"/>
</dbReference>
<dbReference type="PROSITE" id="PS51462">
    <property type="entry name" value="NUDIX"/>
    <property type="match status" value="1"/>
</dbReference>
<dbReference type="GO" id="GO:0044715">
    <property type="term" value="F:8-oxo-dGDP phosphatase activity"/>
    <property type="evidence" value="ECO:0007669"/>
    <property type="project" value="TreeGrafter"/>
</dbReference>
<gene>
    <name evidence="2" type="ORF">C8F04DRAFT_1155599</name>
</gene>
<evidence type="ECO:0000313" key="2">
    <source>
        <dbReference type="EMBL" id="KAJ7017523.1"/>
    </source>
</evidence>
<evidence type="ECO:0000313" key="3">
    <source>
        <dbReference type="Proteomes" id="UP001218188"/>
    </source>
</evidence>
<keyword evidence="3" id="KW-1185">Reference proteome</keyword>
<dbReference type="PANTHER" id="PTHR13622">
    <property type="entry name" value="THIAMIN PYROPHOSPHOKINASE"/>
    <property type="match status" value="1"/>
</dbReference>
<sequence length="362" mass="40571">MAPQNNPLSYLDIINLCGNARVGVAPPIPSEFDSEPLVPFHLSPAPGSPVIGLLRPRIIEVLRAENVRNEGKLIWAGLDGSDVTQARKISFDASLDTHTKRTAAMKEMCERWRDTGIFPDIIGPTKWRAEMYPVYRDAFGVHDYPGGDAAEESTLNFAFQMERAAAALFGVITYGVHMSTYQEITDPLSGERTLRLWVPTRAKNKSMWPGYLDNTVAGGIPAGMPIFEALVKECMEEASLPEELVRKHVRAVGCVSYFHRTSKGWLQPEVEYIYDMPIPPTADPTPFEPKPLDGEVERFDFLDKTQVEVEMRSARFKPNCAVVLIDLFIRLGYITPDNEPDFLKIVTALHTRFDYEHWAGGA</sequence>
<accession>A0AAD6RZ32</accession>
<dbReference type="InterPro" id="IPR000086">
    <property type="entry name" value="NUDIX_hydrolase_dom"/>
</dbReference>
<dbReference type="AlphaFoldDB" id="A0AAD6RZ32"/>
<name>A0AAD6RZ32_9AGAR</name>
<dbReference type="EMBL" id="JARJCM010000399">
    <property type="protein sequence ID" value="KAJ7017523.1"/>
    <property type="molecule type" value="Genomic_DNA"/>
</dbReference>
<dbReference type="InterPro" id="IPR015797">
    <property type="entry name" value="NUDIX_hydrolase-like_dom_sf"/>
</dbReference>
<dbReference type="CDD" id="cd03676">
    <property type="entry name" value="NUDIX_Tnr3_like"/>
    <property type="match status" value="1"/>
</dbReference>
<comment type="caution">
    <text evidence="2">The sequence shown here is derived from an EMBL/GenBank/DDBJ whole genome shotgun (WGS) entry which is preliminary data.</text>
</comment>
<proteinExistence type="predicted"/>
<dbReference type="PANTHER" id="PTHR13622:SF8">
    <property type="entry name" value="THIAMIN PYROPHOSPHOKINASE 1"/>
    <property type="match status" value="1"/>
</dbReference>
<protein>
    <submittedName>
        <fullName evidence="2">Nudix hydrolase 20</fullName>
    </submittedName>
</protein>
<evidence type="ECO:0000259" key="1">
    <source>
        <dbReference type="PROSITE" id="PS51462"/>
    </source>
</evidence>
<organism evidence="2 3">
    <name type="scientific">Mycena alexandri</name>
    <dbReference type="NCBI Taxonomy" id="1745969"/>
    <lineage>
        <taxon>Eukaryota</taxon>
        <taxon>Fungi</taxon>
        <taxon>Dikarya</taxon>
        <taxon>Basidiomycota</taxon>
        <taxon>Agaricomycotina</taxon>
        <taxon>Agaricomycetes</taxon>
        <taxon>Agaricomycetidae</taxon>
        <taxon>Agaricales</taxon>
        <taxon>Marasmiineae</taxon>
        <taxon>Mycenaceae</taxon>
        <taxon>Mycena</taxon>
    </lineage>
</organism>